<dbReference type="EMBL" id="MN740289">
    <property type="protein sequence ID" value="QHT98204.1"/>
    <property type="molecule type" value="Genomic_DNA"/>
</dbReference>
<organism evidence="1">
    <name type="scientific">viral metagenome</name>
    <dbReference type="NCBI Taxonomy" id="1070528"/>
    <lineage>
        <taxon>unclassified sequences</taxon>
        <taxon>metagenomes</taxon>
        <taxon>organismal metagenomes</taxon>
    </lineage>
</organism>
<proteinExistence type="predicted"/>
<evidence type="ECO:0000313" key="1">
    <source>
        <dbReference type="EMBL" id="QHT98204.1"/>
    </source>
</evidence>
<dbReference type="AlphaFoldDB" id="A0A6C0IXZ1"/>
<reference evidence="1" key="1">
    <citation type="journal article" date="2020" name="Nature">
        <title>Giant virus diversity and host interactions through global metagenomics.</title>
        <authorList>
            <person name="Schulz F."/>
            <person name="Roux S."/>
            <person name="Paez-Espino D."/>
            <person name="Jungbluth S."/>
            <person name="Walsh D.A."/>
            <person name="Denef V.J."/>
            <person name="McMahon K.D."/>
            <person name="Konstantinidis K.T."/>
            <person name="Eloe-Fadrosh E.A."/>
            <person name="Kyrpides N.C."/>
            <person name="Woyke T."/>
        </authorList>
    </citation>
    <scope>NUCLEOTIDE SEQUENCE</scope>
    <source>
        <strain evidence="1">GVMAG-M-3300025626-8</strain>
    </source>
</reference>
<protein>
    <submittedName>
        <fullName evidence="1">Uncharacterized protein</fullName>
    </submittedName>
</protein>
<name>A0A6C0IXZ1_9ZZZZ</name>
<sequence>MENAQNHENYICPTYPHSLYPLGPGFKACLNFDYISKESEEELRSWLECDMKNTYSSRLT</sequence>
<accession>A0A6C0IXZ1</accession>